<dbReference type="EMBL" id="VUMI01000038">
    <property type="protein sequence ID" value="MSS90412.1"/>
    <property type="molecule type" value="Genomic_DNA"/>
</dbReference>
<sequence length="113" mass="13190">MKWKTVIGYTEPKAVEVGKTTVYLRRNATKIKDKEGNDAWSYEERQMSLAEYEKYLELMESPEMLIILERFEMQEEENADALLNQMSIMATQSAQDETLANILLNQMSQMEVN</sequence>
<dbReference type="Proteomes" id="UP000436047">
    <property type="component" value="Unassembled WGS sequence"/>
</dbReference>
<dbReference type="RefSeq" id="WP_154466857.1">
    <property type="nucleotide sequence ID" value="NZ_VUMI01000038.1"/>
</dbReference>
<comment type="caution">
    <text evidence="1">The sequence shown here is derived from an EMBL/GenBank/DDBJ whole genome shotgun (WGS) entry which is preliminary data.</text>
</comment>
<protein>
    <submittedName>
        <fullName evidence="1">Uncharacterized protein</fullName>
    </submittedName>
</protein>
<accession>A0A6N7W772</accession>
<organism evidence="1 2">
    <name type="scientific">Eisenbergiella porci</name>
    <dbReference type="NCBI Taxonomy" id="2652274"/>
    <lineage>
        <taxon>Bacteria</taxon>
        <taxon>Bacillati</taxon>
        <taxon>Bacillota</taxon>
        <taxon>Clostridia</taxon>
        <taxon>Lachnospirales</taxon>
        <taxon>Lachnospiraceae</taxon>
        <taxon>Eisenbergiella</taxon>
    </lineage>
</organism>
<gene>
    <name evidence="1" type="ORF">FYJ45_19655</name>
</gene>
<evidence type="ECO:0000313" key="1">
    <source>
        <dbReference type="EMBL" id="MSS90412.1"/>
    </source>
</evidence>
<dbReference type="GeneID" id="86055250"/>
<reference evidence="1 2" key="1">
    <citation type="submission" date="2019-08" db="EMBL/GenBank/DDBJ databases">
        <title>In-depth cultivation of the pig gut microbiome towards novel bacterial diversity and tailored functional studies.</title>
        <authorList>
            <person name="Wylensek D."/>
            <person name="Hitch T.C.A."/>
            <person name="Clavel T."/>
        </authorList>
    </citation>
    <scope>NUCLEOTIDE SEQUENCE [LARGE SCALE GENOMIC DNA]</scope>
    <source>
        <strain evidence="1 2">WCA-389-WT-23B</strain>
    </source>
</reference>
<dbReference type="AlphaFoldDB" id="A0A6N7W772"/>
<keyword evidence="2" id="KW-1185">Reference proteome</keyword>
<evidence type="ECO:0000313" key="2">
    <source>
        <dbReference type="Proteomes" id="UP000436047"/>
    </source>
</evidence>
<name>A0A6N7W772_9FIRM</name>
<proteinExistence type="predicted"/>